<organism evidence="1 2">
    <name type="scientific">Geodermatophilus nigrescens</name>
    <dbReference type="NCBI Taxonomy" id="1070870"/>
    <lineage>
        <taxon>Bacteria</taxon>
        <taxon>Bacillati</taxon>
        <taxon>Actinomycetota</taxon>
        <taxon>Actinomycetes</taxon>
        <taxon>Geodermatophilales</taxon>
        <taxon>Geodermatophilaceae</taxon>
        <taxon>Geodermatophilus</taxon>
    </lineage>
</organism>
<gene>
    <name evidence="1" type="ORF">SAMN05444351_1817</name>
</gene>
<dbReference type="AlphaFoldDB" id="A0A1M5HZF5"/>
<protein>
    <submittedName>
        <fullName evidence="1">Uncharacterized protein</fullName>
    </submittedName>
</protein>
<dbReference type="Proteomes" id="UP000184471">
    <property type="component" value="Unassembled WGS sequence"/>
</dbReference>
<reference evidence="1 2" key="1">
    <citation type="submission" date="2016-11" db="EMBL/GenBank/DDBJ databases">
        <authorList>
            <person name="Jaros S."/>
            <person name="Januszkiewicz K."/>
            <person name="Wedrychowicz H."/>
        </authorList>
    </citation>
    <scope>NUCLEOTIDE SEQUENCE [LARGE SCALE GENOMIC DNA]</scope>
    <source>
        <strain evidence="1 2">DSM 45408</strain>
    </source>
</reference>
<dbReference type="RefSeq" id="WP_175562826.1">
    <property type="nucleotide sequence ID" value="NZ_FQVX01000002.1"/>
</dbReference>
<evidence type="ECO:0000313" key="1">
    <source>
        <dbReference type="EMBL" id="SHG21337.1"/>
    </source>
</evidence>
<keyword evidence="2" id="KW-1185">Reference proteome</keyword>
<evidence type="ECO:0000313" key="2">
    <source>
        <dbReference type="Proteomes" id="UP000184471"/>
    </source>
</evidence>
<proteinExistence type="predicted"/>
<dbReference type="EMBL" id="FQVX01000002">
    <property type="protein sequence ID" value="SHG21337.1"/>
    <property type="molecule type" value="Genomic_DNA"/>
</dbReference>
<accession>A0A1M5HZF5</accession>
<sequence length="52" mass="5766">MTTARDLLELISEYVTAKDEDAPADRLQSIAQRFDVALGEVLLDRTSLPMEG</sequence>
<name>A0A1M5HZF5_9ACTN</name>